<dbReference type="Gene3D" id="3.40.366.10">
    <property type="entry name" value="Malonyl-Coenzyme A Acyl Carrier Protein, domain 2"/>
    <property type="match status" value="1"/>
</dbReference>
<evidence type="ECO:0000259" key="1">
    <source>
        <dbReference type="Pfam" id="PF00698"/>
    </source>
</evidence>
<dbReference type="SUPFAM" id="SSF52151">
    <property type="entry name" value="FabD/lysophospholipase-like"/>
    <property type="match status" value="1"/>
</dbReference>
<gene>
    <name evidence="2" type="ORF">B0B51_14530</name>
</gene>
<sequence>MPYIAQGQKSSVVFMLPGQGCQFYQMGRELYQNNPVFHRWMNELDTLVRPELGHSVIAEIYHDNNARSKRV</sequence>
<organism evidence="2 3">
    <name type="scientific">blood disease bacterium A2-HR MARDI</name>
    <dbReference type="NCBI Taxonomy" id="1944648"/>
    <lineage>
        <taxon>Bacteria</taxon>
        <taxon>Pseudomonadati</taxon>
        <taxon>Pseudomonadota</taxon>
        <taxon>Betaproteobacteria</taxon>
        <taxon>Burkholderiales</taxon>
        <taxon>Burkholderiaceae</taxon>
        <taxon>Ralstonia</taxon>
        <taxon>Ralstonia solanacearum species complex</taxon>
    </lineage>
</organism>
<dbReference type="InterPro" id="IPR001227">
    <property type="entry name" value="Ac_transferase_dom_sf"/>
</dbReference>
<dbReference type="Proteomes" id="UP000189628">
    <property type="component" value="Chromosome"/>
</dbReference>
<name>A0A1U9VJZ5_9RALS</name>
<proteinExistence type="predicted"/>
<feature type="domain" description="Malonyl-CoA:ACP transacylase (MAT)" evidence="1">
    <location>
        <begin position="13"/>
        <end position="58"/>
    </location>
</feature>
<dbReference type="InterPro" id="IPR014043">
    <property type="entry name" value="Acyl_transferase_dom"/>
</dbReference>
<dbReference type="RefSeq" id="WP_078222884.1">
    <property type="nucleotide sequence ID" value="NZ_CP019911.1"/>
</dbReference>
<evidence type="ECO:0000313" key="3">
    <source>
        <dbReference type="Proteomes" id="UP000189628"/>
    </source>
</evidence>
<dbReference type="EMBL" id="CP019911">
    <property type="protein sequence ID" value="AQW31038.1"/>
    <property type="molecule type" value="Genomic_DNA"/>
</dbReference>
<dbReference type="InterPro" id="IPR016035">
    <property type="entry name" value="Acyl_Trfase/lysoPLipase"/>
</dbReference>
<evidence type="ECO:0000313" key="2">
    <source>
        <dbReference type="EMBL" id="AQW31038.1"/>
    </source>
</evidence>
<protein>
    <recommendedName>
        <fullName evidence="1">Malonyl-CoA:ACP transacylase (MAT) domain-containing protein</fullName>
    </recommendedName>
</protein>
<dbReference type="GO" id="GO:0016740">
    <property type="term" value="F:transferase activity"/>
    <property type="evidence" value="ECO:0007669"/>
    <property type="project" value="InterPro"/>
</dbReference>
<dbReference type="Pfam" id="PF00698">
    <property type="entry name" value="Acyl_transf_1"/>
    <property type="match status" value="1"/>
</dbReference>
<accession>A0A1U9VJZ5</accession>
<dbReference type="AlphaFoldDB" id="A0A1U9VJZ5"/>
<reference evidence="2 3" key="1">
    <citation type="submission" date="2017-02" db="EMBL/GenBank/DDBJ databases">
        <title>Blood Disease Bacterium A2-HR MARDI.</title>
        <authorList>
            <person name="Badrun R."/>
            <person name="Abu Bakar N."/>
            <person name="Laboh R."/>
        </authorList>
    </citation>
    <scope>NUCLEOTIDE SEQUENCE [LARGE SCALE GENOMIC DNA]</scope>
    <source>
        <strain evidence="2 3">A2-HR MARDI</strain>
    </source>
</reference>